<reference evidence="1" key="1">
    <citation type="submission" date="2022-07" db="EMBL/GenBank/DDBJ databases">
        <authorList>
            <person name="Liu S."/>
        </authorList>
    </citation>
    <scope>NUCLEOTIDE SEQUENCE</scope>
</reference>
<evidence type="ECO:0000313" key="1">
    <source>
        <dbReference type="EMBL" id="UYD72131.1"/>
    </source>
</evidence>
<keyword evidence="2" id="KW-1185">Reference proteome</keyword>
<sequence>MAGITELGFTPKSYEDIVSDLESRMKQEFGESFDTTPESPDGMLLRIMAKFMHDQWLLAEAAYHAYNPSAVVGVGLDNLVRLNGISRIVDQPTTVAVQLAYVNPINDGETVPAGTIIESNGTQFVLNTDTILNGETLATCMILGPVVVNENETWSVVSDLGFDITVTNSEPGVTGITRETDPQLRARRERSVIRSGTSTAEAIYAAVADLNLEFITIIENSTDTTDPVTGQPPHSFMTVVVGSTEALVAQRIYENKPIGIQAYGDIVVPVEDSQGYIHNIGLSRPTEVPIEIQINVVRPSNVALSSVPNIQTAVIDHINSIQIGEDVIWAEVFSPATGASDAIVKSITIAKQGETLGTQDIELEAFQRAVADETTVTVTEI</sequence>
<evidence type="ECO:0000313" key="2">
    <source>
        <dbReference type="Proteomes" id="UP001163333"/>
    </source>
</evidence>
<organism evidence="1 2">
    <name type="scientific">Vibrio phage vB_VpaM_VPs20</name>
    <dbReference type="NCBI Taxonomy" id="2978980"/>
    <lineage>
        <taxon>Viruses</taxon>
        <taxon>Duplodnaviria</taxon>
        <taxon>Heunggongvirae</taxon>
        <taxon>Uroviricota</taxon>
        <taxon>Caudoviricetes</taxon>
        <taxon>Chaseviridae</taxon>
        <taxon>Nefertitivirinae</taxon>
        <taxon>Liaoningvirus</taxon>
        <taxon>Liaoningvirus VPs20</taxon>
    </lineage>
</organism>
<dbReference type="EMBL" id="OP056089">
    <property type="protein sequence ID" value="UYD72131.1"/>
    <property type="molecule type" value="Genomic_DNA"/>
</dbReference>
<accession>A0A9X9JSM7</accession>
<protein>
    <submittedName>
        <fullName evidence="1">Baseplate wedge protein</fullName>
    </submittedName>
</protein>
<dbReference type="GeneID" id="80832286"/>
<proteinExistence type="predicted"/>
<name>A0A9X9JSM7_9CAUD</name>
<dbReference type="KEGG" id="vg:80832286"/>
<dbReference type="Proteomes" id="UP001163333">
    <property type="component" value="Segment"/>
</dbReference>
<dbReference type="RefSeq" id="YP_010845136.1">
    <property type="nucleotide sequence ID" value="NC_079185.1"/>
</dbReference>